<keyword evidence="2" id="KW-1185">Reference proteome</keyword>
<evidence type="ECO:0000313" key="2">
    <source>
        <dbReference type="Proteomes" id="UP001058074"/>
    </source>
</evidence>
<organism evidence="1 2">
    <name type="scientific">Inconstantimicrobium mannanitabidum</name>
    <dbReference type="NCBI Taxonomy" id="1604901"/>
    <lineage>
        <taxon>Bacteria</taxon>
        <taxon>Bacillati</taxon>
        <taxon>Bacillota</taxon>
        <taxon>Clostridia</taxon>
        <taxon>Eubacteriales</taxon>
        <taxon>Clostridiaceae</taxon>
        <taxon>Inconstantimicrobium</taxon>
    </lineage>
</organism>
<comment type="caution">
    <text evidence="1">The sequence shown here is derived from an EMBL/GenBank/DDBJ whole genome shotgun (WGS) entry which is preliminary data.</text>
</comment>
<name>A0ACB5R8U2_9CLOT</name>
<gene>
    <name evidence="1" type="ORF">rsdtw13_08670</name>
</gene>
<reference evidence="1" key="1">
    <citation type="journal article" date="2025" name="Int. J. Syst. Evol. Microbiol.">
        <title>Inconstantimicrobium mannanitabidum sp. nov., a novel member of the family Clostridiaceae isolated from anoxic soil under the treatment of reductive soil disinfestation.</title>
        <authorList>
            <person name="Ueki A."/>
            <person name="Tonouchi A."/>
            <person name="Honma S."/>
            <person name="Kaku N."/>
            <person name="Ueki K."/>
        </authorList>
    </citation>
    <scope>NUCLEOTIDE SEQUENCE</scope>
    <source>
        <strain evidence="1">TW13</strain>
    </source>
</reference>
<protein>
    <submittedName>
        <fullName evidence="1">Antirepressor</fullName>
    </submittedName>
</protein>
<dbReference type="EMBL" id="BROD01000001">
    <property type="protein sequence ID" value="GKX65609.1"/>
    <property type="molecule type" value="Genomic_DNA"/>
</dbReference>
<sequence length="233" mass="27080">MEKLENKLSSREVAGMMEMDHKHLLRKIEGINEDLTKSKIGLSKYWVEGTYKDTSGKSNKEYQITKRGCEFLAHKTTGTKGNLFTDKYMDKFAVMEQQLQQPQKQLAPLELLRLQYAAIEEQEKKLGNIENKMDHLENNIPLFNVECKELQALVKKVATRELGGYKSQAYNEKWLRSKVYSDLQQQLRREFGVSRYEAIKRSQLNRACEIVKAYKAPLVLQEEITLLNSQVTI</sequence>
<evidence type="ECO:0000313" key="1">
    <source>
        <dbReference type="EMBL" id="GKX65609.1"/>
    </source>
</evidence>
<dbReference type="Proteomes" id="UP001058074">
    <property type="component" value="Unassembled WGS sequence"/>
</dbReference>
<proteinExistence type="predicted"/>
<accession>A0ACB5R8U2</accession>